<dbReference type="AlphaFoldDB" id="A0A370C7H6"/>
<dbReference type="Proteomes" id="UP000253845">
    <property type="component" value="Unassembled WGS sequence"/>
</dbReference>
<protein>
    <submittedName>
        <fullName evidence="2">Uncharacterized protein</fullName>
    </submittedName>
</protein>
<sequence>MHLLTTFYSNPKNCFLDELADTRERIRHGRSHSRPMRLARVVQQPRRSFTLIATSKTICYITLSFLSLLFIISRYAELGNRRYSSRDVGGLFSCKRGFL</sequence>
<accession>A0A370C7H6</accession>
<gene>
    <name evidence="2" type="ORF">M747DRAFT_15799</name>
</gene>
<proteinExistence type="predicted"/>
<organism evidence="2 3">
    <name type="scientific">Aspergillus niger ATCC 13496</name>
    <dbReference type="NCBI Taxonomy" id="1353008"/>
    <lineage>
        <taxon>Eukaryota</taxon>
        <taxon>Fungi</taxon>
        <taxon>Dikarya</taxon>
        <taxon>Ascomycota</taxon>
        <taxon>Pezizomycotina</taxon>
        <taxon>Eurotiomycetes</taxon>
        <taxon>Eurotiomycetidae</taxon>
        <taxon>Eurotiales</taxon>
        <taxon>Aspergillaceae</taxon>
        <taxon>Aspergillus</taxon>
        <taxon>Aspergillus subgen. Circumdati</taxon>
    </lineage>
</organism>
<keyword evidence="1" id="KW-1133">Transmembrane helix</keyword>
<evidence type="ECO:0000313" key="2">
    <source>
        <dbReference type="EMBL" id="RDH21853.1"/>
    </source>
</evidence>
<evidence type="ECO:0000313" key="3">
    <source>
        <dbReference type="Proteomes" id="UP000253845"/>
    </source>
</evidence>
<dbReference type="EMBL" id="KZ851909">
    <property type="protein sequence ID" value="RDH21853.1"/>
    <property type="molecule type" value="Genomic_DNA"/>
</dbReference>
<name>A0A370C7H6_ASPNG</name>
<feature type="transmembrane region" description="Helical" evidence="1">
    <location>
        <begin position="49"/>
        <end position="72"/>
    </location>
</feature>
<reference evidence="2 3" key="1">
    <citation type="submission" date="2018-07" db="EMBL/GenBank/DDBJ databases">
        <title>Section-level genome sequencing of Aspergillus section Nigri to investigate inter- and intra-species variation.</title>
        <authorList>
            <consortium name="DOE Joint Genome Institute"/>
            <person name="Vesth T.C."/>
            <person name="Nybo J.L."/>
            <person name="Theobald S."/>
            <person name="Frisvad J.C."/>
            <person name="Larsen T.O."/>
            <person name="Nielsen K.F."/>
            <person name="Hoof J.B."/>
            <person name="Brandl J."/>
            <person name="Salamov A."/>
            <person name="Riley R."/>
            <person name="Gladden J.M."/>
            <person name="Phatale P."/>
            <person name="Nielsen M.T."/>
            <person name="Lyhne E.K."/>
            <person name="Kogle M.E."/>
            <person name="Strasser K."/>
            <person name="McDonnell E."/>
            <person name="Barry K."/>
            <person name="Clum A."/>
            <person name="Chen C."/>
            <person name="Nolan M."/>
            <person name="Sandor L."/>
            <person name="Kuo A."/>
            <person name="Lipzen A."/>
            <person name="Hainaut M."/>
            <person name="Drula E."/>
            <person name="Tsang A."/>
            <person name="Magnuson J.K."/>
            <person name="Henrissat B."/>
            <person name="Wiebenga A."/>
            <person name="Simmons B.A."/>
            <person name="Makela M.R."/>
            <person name="De vries R.P."/>
            <person name="Grigoriev I.V."/>
            <person name="Mortensen U.H."/>
            <person name="Baker S.E."/>
            <person name="Andersen M.R."/>
        </authorList>
    </citation>
    <scope>NUCLEOTIDE SEQUENCE [LARGE SCALE GENOMIC DNA]</scope>
    <source>
        <strain evidence="2 3">ATCC 13496</strain>
    </source>
</reference>
<keyword evidence="1" id="KW-0472">Membrane</keyword>
<keyword evidence="1" id="KW-0812">Transmembrane</keyword>
<evidence type="ECO:0000256" key="1">
    <source>
        <dbReference type="SAM" id="Phobius"/>
    </source>
</evidence>
<dbReference type="VEuPathDB" id="FungiDB:M747DRAFT_15799"/>